<proteinExistence type="inferred from homology"/>
<comment type="caution">
    <text evidence="6">The sequence shown here is derived from an EMBL/GenBank/DDBJ whole genome shotgun (WGS) entry which is preliminary data.</text>
</comment>
<dbReference type="RefSeq" id="WP_232877114.1">
    <property type="nucleotide sequence ID" value="NZ_JAJSOJ010000018.1"/>
</dbReference>
<evidence type="ECO:0000259" key="5">
    <source>
        <dbReference type="Pfam" id="PF00149"/>
    </source>
</evidence>
<evidence type="ECO:0000256" key="3">
    <source>
        <dbReference type="ARBA" id="ARBA00023004"/>
    </source>
</evidence>
<accession>A0ABS8VYA9</accession>
<name>A0ABS8VYA9_9PROT</name>
<dbReference type="EMBL" id="JAJSOJ010000018">
    <property type="protein sequence ID" value="MCE0743547.1"/>
    <property type="molecule type" value="Genomic_DNA"/>
</dbReference>
<dbReference type="PANTHER" id="PTHR42988">
    <property type="entry name" value="PHOSPHOHYDROLASE"/>
    <property type="match status" value="1"/>
</dbReference>
<evidence type="ECO:0000256" key="1">
    <source>
        <dbReference type="ARBA" id="ARBA00022723"/>
    </source>
</evidence>
<keyword evidence="3" id="KW-0408">Iron</keyword>
<evidence type="ECO:0000256" key="4">
    <source>
        <dbReference type="ARBA" id="ARBA00025742"/>
    </source>
</evidence>
<evidence type="ECO:0000313" key="6">
    <source>
        <dbReference type="EMBL" id="MCE0743547.1"/>
    </source>
</evidence>
<dbReference type="Gene3D" id="3.60.21.10">
    <property type="match status" value="1"/>
</dbReference>
<dbReference type="InterPro" id="IPR029052">
    <property type="entry name" value="Metallo-depent_PP-like"/>
</dbReference>
<gene>
    <name evidence="6" type="ORF">LWC05_06515</name>
</gene>
<sequence length="307" mass="34008">MSAVLAHLSDPHLPLEIVPSRGEWAIKRIISMISWRFNRRHIHRTRALAAVMRDIDACGADALAITGDLTNLGTREECIAATRWLDRLPTPRAVIPGNHDTMIRASWADGPGLWRDVGGMPDEETPVFLRVGDVALIGVSSAVPSPPFFASGRVSDIQIDRMVELLRLTGEQGLCRVVMIHHPPRKGMVLWSKALRGLDRFTEAVRSAGAEMVLHGHSHQGTFSTIPGSEIPVIGVTSASHRPGHSLKRAAGWNRISIHKEDRDWQITVESRRLSPDGRLHDFRTTCFTRPALRAEADIRPTKESVL</sequence>
<dbReference type="SUPFAM" id="SSF56300">
    <property type="entry name" value="Metallo-dependent phosphatases"/>
    <property type="match status" value="1"/>
</dbReference>
<keyword evidence="7" id="KW-1185">Reference proteome</keyword>
<dbReference type="PANTHER" id="PTHR42988:SF2">
    <property type="entry name" value="CYCLIC NUCLEOTIDE PHOSPHODIESTERASE CBUA0032-RELATED"/>
    <property type="match status" value="1"/>
</dbReference>
<comment type="similarity">
    <text evidence="4">Belongs to the cyclic nucleotide phosphodiesterase class-III family.</text>
</comment>
<protein>
    <submittedName>
        <fullName evidence="6">Metallophosphoesterase</fullName>
    </submittedName>
</protein>
<dbReference type="Pfam" id="PF00149">
    <property type="entry name" value="Metallophos"/>
    <property type="match status" value="1"/>
</dbReference>
<reference evidence="6 7" key="1">
    <citation type="submission" date="2021-12" db="EMBL/GenBank/DDBJ databases">
        <title>Genome sequence of Acetobacter sicerae DmPark20a_162.</title>
        <authorList>
            <person name="Chaston J.M."/>
        </authorList>
    </citation>
    <scope>NUCLEOTIDE SEQUENCE [LARGE SCALE GENOMIC DNA]</scope>
    <source>
        <strain evidence="6 7">DmPark20a_162</strain>
    </source>
</reference>
<evidence type="ECO:0000256" key="2">
    <source>
        <dbReference type="ARBA" id="ARBA00022801"/>
    </source>
</evidence>
<keyword evidence="2" id="KW-0378">Hydrolase</keyword>
<dbReference type="InterPro" id="IPR004843">
    <property type="entry name" value="Calcineurin-like_PHP"/>
</dbReference>
<dbReference type="Proteomes" id="UP001521074">
    <property type="component" value="Unassembled WGS sequence"/>
</dbReference>
<feature type="domain" description="Calcineurin-like phosphoesterase" evidence="5">
    <location>
        <begin position="5"/>
        <end position="220"/>
    </location>
</feature>
<dbReference type="InterPro" id="IPR050884">
    <property type="entry name" value="CNP_phosphodiesterase-III"/>
</dbReference>
<organism evidence="6 7">
    <name type="scientific">Acetobacter sicerae</name>
    <dbReference type="NCBI Taxonomy" id="85325"/>
    <lineage>
        <taxon>Bacteria</taxon>
        <taxon>Pseudomonadati</taxon>
        <taxon>Pseudomonadota</taxon>
        <taxon>Alphaproteobacteria</taxon>
        <taxon>Acetobacterales</taxon>
        <taxon>Acetobacteraceae</taxon>
        <taxon>Acetobacter</taxon>
    </lineage>
</organism>
<evidence type="ECO:0000313" key="7">
    <source>
        <dbReference type="Proteomes" id="UP001521074"/>
    </source>
</evidence>
<keyword evidence="1" id="KW-0479">Metal-binding</keyword>